<gene>
    <name evidence="4" type="ORF">H9888_06090</name>
</gene>
<dbReference type="Pfam" id="PF01136">
    <property type="entry name" value="Peptidase_U32"/>
    <property type="match status" value="1"/>
</dbReference>
<comment type="caution">
    <text evidence="4">The sequence shown here is derived from an EMBL/GenBank/DDBJ whole genome shotgun (WGS) entry which is preliminary data.</text>
</comment>
<evidence type="ECO:0000313" key="4">
    <source>
        <dbReference type="EMBL" id="HIW11055.1"/>
    </source>
</evidence>
<keyword evidence="1" id="KW-0645">Protease</keyword>
<dbReference type="Proteomes" id="UP000823926">
    <property type="component" value="Unassembled WGS sequence"/>
</dbReference>
<dbReference type="PANTHER" id="PTHR30217:SF6">
    <property type="entry name" value="TRNA HYDROXYLATION PROTEIN P"/>
    <property type="match status" value="1"/>
</dbReference>
<evidence type="ECO:0000256" key="3">
    <source>
        <dbReference type="ARBA" id="ARBA00038374"/>
    </source>
</evidence>
<evidence type="ECO:0000313" key="5">
    <source>
        <dbReference type="Proteomes" id="UP000823926"/>
    </source>
</evidence>
<proteinExistence type="inferred from homology"/>
<organism evidence="4 5">
    <name type="scientific">Candidatus Rikenella faecigallinarum</name>
    <dbReference type="NCBI Taxonomy" id="2838745"/>
    <lineage>
        <taxon>Bacteria</taxon>
        <taxon>Pseudomonadati</taxon>
        <taxon>Bacteroidota</taxon>
        <taxon>Bacteroidia</taxon>
        <taxon>Bacteroidales</taxon>
        <taxon>Rikenellaceae</taxon>
        <taxon>Rikenella</taxon>
    </lineage>
</organism>
<name>A0A9D1QF36_9BACT</name>
<protein>
    <submittedName>
        <fullName evidence="4">U32 family peptidase</fullName>
    </submittedName>
</protein>
<dbReference type="InterPro" id="IPR051454">
    <property type="entry name" value="RNA/ubiquinone_mod_enzymes"/>
</dbReference>
<evidence type="ECO:0000256" key="2">
    <source>
        <dbReference type="ARBA" id="ARBA00022801"/>
    </source>
</evidence>
<dbReference type="GO" id="GO:0006508">
    <property type="term" value="P:proteolysis"/>
    <property type="evidence" value="ECO:0007669"/>
    <property type="project" value="UniProtKB-KW"/>
</dbReference>
<evidence type="ECO:0000256" key="1">
    <source>
        <dbReference type="ARBA" id="ARBA00022670"/>
    </source>
</evidence>
<dbReference type="PROSITE" id="PS01276">
    <property type="entry name" value="PEPTIDASE_U32"/>
    <property type="match status" value="1"/>
</dbReference>
<comment type="similarity">
    <text evidence="3">Belongs to the peptidase U32 family.</text>
</comment>
<sequence length="415" mass="46709">MITANQVEVMCPVGSWESLQGAIQGGADSVYFGVQGLNMRSGSSVNFTLDDLARIVATCREHRIKTYLTLNTVLFDEDIPYMRQVIDRAKAEGIDAVIIADQAAMNYAREQGVEVHISTQLNISNTEALAFYARYANVVVLARELTLDKVRYIYDQIRERDIRGPRGEQVRIEMFAHGALCMATSGKCYLSLHEAWKSANRGECRQLCRRSYRVEDVETGRQLVVENEHIMSPKDLCTIEFLDKMLEAGVRVLKIEGRARSGEYVRRVCECYKEGVRAVAEGRFTRELAAELKERLRTVFNRDFWDGYYLGQRLGEWSEHYGSAATVKKVMIGKVTNYFARIGVAEISVEAVPLALGEKLLFLGATTGALEFTPDEIRVDLKPTELAPQGVKCSVKTPEVVHRGDKVFKLVEVAR</sequence>
<accession>A0A9D1QF36</accession>
<dbReference type="AlphaFoldDB" id="A0A9D1QF36"/>
<keyword evidence="2" id="KW-0378">Hydrolase</keyword>
<dbReference type="InterPro" id="IPR001539">
    <property type="entry name" value="Peptidase_U32"/>
</dbReference>
<reference evidence="4" key="1">
    <citation type="journal article" date="2021" name="PeerJ">
        <title>Extensive microbial diversity within the chicken gut microbiome revealed by metagenomics and culture.</title>
        <authorList>
            <person name="Gilroy R."/>
            <person name="Ravi A."/>
            <person name="Getino M."/>
            <person name="Pursley I."/>
            <person name="Horton D.L."/>
            <person name="Alikhan N.F."/>
            <person name="Baker D."/>
            <person name="Gharbi K."/>
            <person name="Hall N."/>
            <person name="Watson M."/>
            <person name="Adriaenssens E.M."/>
            <person name="Foster-Nyarko E."/>
            <person name="Jarju S."/>
            <person name="Secka A."/>
            <person name="Antonio M."/>
            <person name="Oren A."/>
            <person name="Chaudhuri R.R."/>
            <person name="La Ragione R."/>
            <person name="Hildebrand F."/>
            <person name="Pallen M.J."/>
        </authorList>
    </citation>
    <scope>NUCLEOTIDE SEQUENCE</scope>
    <source>
        <strain evidence="4">ChiBcec15-1070</strain>
    </source>
</reference>
<dbReference type="GO" id="GO:0008233">
    <property type="term" value="F:peptidase activity"/>
    <property type="evidence" value="ECO:0007669"/>
    <property type="project" value="UniProtKB-KW"/>
</dbReference>
<dbReference type="PANTHER" id="PTHR30217">
    <property type="entry name" value="PEPTIDASE U32 FAMILY"/>
    <property type="match status" value="1"/>
</dbReference>
<dbReference type="EMBL" id="DXHL01000028">
    <property type="protein sequence ID" value="HIW11055.1"/>
    <property type="molecule type" value="Genomic_DNA"/>
</dbReference>
<reference evidence="4" key="2">
    <citation type="submission" date="2021-04" db="EMBL/GenBank/DDBJ databases">
        <authorList>
            <person name="Gilroy R."/>
        </authorList>
    </citation>
    <scope>NUCLEOTIDE SEQUENCE</scope>
    <source>
        <strain evidence="4">ChiBcec15-1070</strain>
    </source>
</reference>